<keyword evidence="2" id="KW-0539">Nucleus</keyword>
<dbReference type="GO" id="GO:0005635">
    <property type="term" value="C:nuclear envelope"/>
    <property type="evidence" value="ECO:0007669"/>
    <property type="project" value="UniProtKB-ARBA"/>
</dbReference>
<dbReference type="AlphaFoldDB" id="A0ABD3PS62"/>
<protein>
    <recommendedName>
        <fullName evidence="2">Nuclear transport factor 2</fullName>
        <shortName evidence="2">NTF-2</shortName>
    </recommendedName>
</protein>
<accession>A0ABD3PS62</accession>
<name>A0ABD3PS62_9STRA</name>
<evidence type="ECO:0000256" key="1">
    <source>
        <dbReference type="ARBA" id="ARBA00022490"/>
    </source>
</evidence>
<dbReference type="InterPro" id="IPR018222">
    <property type="entry name" value="Nuclear_transport_factor_2_euk"/>
</dbReference>
<evidence type="ECO:0000313" key="5">
    <source>
        <dbReference type="Proteomes" id="UP001530400"/>
    </source>
</evidence>
<dbReference type="InterPro" id="IPR045875">
    <property type="entry name" value="NTF2"/>
</dbReference>
<dbReference type="PROSITE" id="PS50177">
    <property type="entry name" value="NTF2_DOMAIN"/>
    <property type="match status" value="1"/>
</dbReference>
<evidence type="ECO:0000259" key="3">
    <source>
        <dbReference type="PROSITE" id="PS50177"/>
    </source>
</evidence>
<reference evidence="4 5" key="1">
    <citation type="submission" date="2024-10" db="EMBL/GenBank/DDBJ databases">
        <title>Updated reference genomes for cyclostephanoid diatoms.</title>
        <authorList>
            <person name="Roberts W.R."/>
            <person name="Alverson A.J."/>
        </authorList>
    </citation>
    <scope>NUCLEOTIDE SEQUENCE [LARGE SCALE GENOMIC DNA]</scope>
    <source>
        <strain evidence="4 5">AJA010-31</strain>
    </source>
</reference>
<dbReference type="InterPro" id="IPR032710">
    <property type="entry name" value="NTF2-like_dom_sf"/>
</dbReference>
<sequence>MSAEEVANAFVQHFFQAFDADASSLAGLYSDTSMLTFEGTQIQGSAAIIEKLKSVGQVAHTVKTIDIQPSKDPSAIVIFVTGAVTIGGAGNPLHFCEFFHLVGTGPGQYYVHNDVFRLNYGL</sequence>
<comment type="function">
    <text evidence="2">Has a role in nuclear-cytoplasmic transport of proteins and mRNAs.</text>
</comment>
<organism evidence="4 5">
    <name type="scientific">Cyclotella atomus</name>
    <dbReference type="NCBI Taxonomy" id="382360"/>
    <lineage>
        <taxon>Eukaryota</taxon>
        <taxon>Sar</taxon>
        <taxon>Stramenopiles</taxon>
        <taxon>Ochrophyta</taxon>
        <taxon>Bacillariophyta</taxon>
        <taxon>Coscinodiscophyceae</taxon>
        <taxon>Thalassiosirophycidae</taxon>
        <taxon>Stephanodiscales</taxon>
        <taxon>Stephanodiscaceae</taxon>
        <taxon>Cyclotella</taxon>
    </lineage>
</organism>
<dbReference type="Pfam" id="PF02136">
    <property type="entry name" value="NTF2"/>
    <property type="match status" value="1"/>
</dbReference>
<dbReference type="InterPro" id="IPR002075">
    <property type="entry name" value="NTF2_dom"/>
</dbReference>
<evidence type="ECO:0000313" key="4">
    <source>
        <dbReference type="EMBL" id="KAL3789060.1"/>
    </source>
</evidence>
<dbReference type="GO" id="GO:0051028">
    <property type="term" value="P:mRNA transport"/>
    <property type="evidence" value="ECO:0007669"/>
    <property type="project" value="UniProtKB-UniRule"/>
</dbReference>
<keyword evidence="2" id="KW-0653">Protein transport</keyword>
<feature type="domain" description="NTF2" evidence="3">
    <location>
        <begin position="6"/>
        <end position="118"/>
    </location>
</feature>
<keyword evidence="1 2" id="KW-0963">Cytoplasm</keyword>
<dbReference type="CDD" id="cd00780">
    <property type="entry name" value="NTF2"/>
    <property type="match status" value="1"/>
</dbReference>
<dbReference type="SUPFAM" id="SSF54427">
    <property type="entry name" value="NTF2-like"/>
    <property type="match status" value="1"/>
</dbReference>
<gene>
    <name evidence="4" type="ORF">ACHAWO_004617</name>
</gene>
<dbReference type="PANTHER" id="PTHR12612">
    <property type="entry name" value="NUCLEAR TRANSPORT FACTOR 2"/>
    <property type="match status" value="1"/>
</dbReference>
<comment type="caution">
    <text evidence="4">The sequence shown here is derived from an EMBL/GenBank/DDBJ whole genome shotgun (WGS) entry which is preliminary data.</text>
</comment>
<dbReference type="Proteomes" id="UP001530400">
    <property type="component" value="Unassembled WGS sequence"/>
</dbReference>
<dbReference type="FunFam" id="3.10.450.50:FF:000005">
    <property type="entry name" value="Nuclear transport factor 2"/>
    <property type="match status" value="1"/>
</dbReference>
<dbReference type="EMBL" id="JALLPJ020000539">
    <property type="protein sequence ID" value="KAL3789060.1"/>
    <property type="molecule type" value="Genomic_DNA"/>
</dbReference>
<dbReference type="GO" id="GO:0006606">
    <property type="term" value="P:protein import into nucleus"/>
    <property type="evidence" value="ECO:0007669"/>
    <property type="project" value="UniProtKB-ARBA"/>
</dbReference>
<proteinExistence type="predicted"/>
<keyword evidence="5" id="KW-1185">Reference proteome</keyword>
<comment type="subcellular location">
    <subcellularLocation>
        <location evidence="2">Cytoplasm</location>
    </subcellularLocation>
    <subcellularLocation>
        <location evidence="2">Nucleus</location>
    </subcellularLocation>
</comment>
<dbReference type="Gene3D" id="3.10.450.50">
    <property type="match status" value="1"/>
</dbReference>
<keyword evidence="2" id="KW-0813">Transport</keyword>
<evidence type="ECO:0000256" key="2">
    <source>
        <dbReference type="RuleBase" id="RU369002"/>
    </source>
</evidence>
<dbReference type="GO" id="GO:0005737">
    <property type="term" value="C:cytoplasm"/>
    <property type="evidence" value="ECO:0007669"/>
    <property type="project" value="UniProtKB-SubCell"/>
</dbReference>